<protein>
    <submittedName>
        <fullName evidence="2">Uncharacterized protein</fullName>
    </submittedName>
</protein>
<feature type="transmembrane region" description="Helical" evidence="1">
    <location>
        <begin position="145"/>
        <end position="165"/>
    </location>
</feature>
<proteinExistence type="predicted"/>
<feature type="transmembrane region" description="Helical" evidence="1">
    <location>
        <begin position="44"/>
        <end position="65"/>
    </location>
</feature>
<dbReference type="HOGENOM" id="CLU_101078_0_0_1"/>
<keyword evidence="3" id="KW-1185">Reference proteome</keyword>
<evidence type="ECO:0000313" key="2">
    <source>
        <dbReference type="EMBL" id="CAP94184.1"/>
    </source>
</evidence>
<accession>B6HA57</accession>
<name>B6HA57_PENRW</name>
<sequence>MDTLDYRNLRNCAIGVIIGTLGFSYFVIYLLMFLIFHFPSSQQSIPYALTVMAFGGGSAIWYLCVIFQNCFSAFQKEKMRKEQDSVWFGGLFLVWTAALPTIAFLFPAQPLLQLGCASAFTMIAVGSLSDGYLKDMDMGAFSARLSLQFASVVLLALVPSIHALAEPLHAPSPLATAFGRLVLLNLCGYALGLQRLARMKRHVMLSIVRFIPGLLSSWESLRVFFRGTRRNVADLKSPTF</sequence>
<gene>
    <name evidence="2" type="ORF">Pc16g15140</name>
    <name evidence="2" type="ORF">PCH_Pc16g15140</name>
</gene>
<reference evidence="2 3" key="1">
    <citation type="journal article" date="2008" name="Nat. Biotechnol.">
        <title>Genome sequencing and analysis of the filamentous fungus Penicillium chrysogenum.</title>
        <authorList>
            <person name="van den Berg M.A."/>
            <person name="Albang R."/>
            <person name="Albermann K."/>
            <person name="Badger J.H."/>
            <person name="Daran J.-M."/>
            <person name="Driessen A.J.M."/>
            <person name="Garcia-Estrada C."/>
            <person name="Fedorova N.D."/>
            <person name="Harris D.M."/>
            <person name="Heijne W.H.M."/>
            <person name="Joardar V.S."/>
            <person name="Kiel J.A.K.W."/>
            <person name="Kovalchuk A."/>
            <person name="Martin J.F."/>
            <person name="Nierman W.C."/>
            <person name="Nijland J.G."/>
            <person name="Pronk J.T."/>
            <person name="Roubos J.A."/>
            <person name="van der Klei I.J."/>
            <person name="van Peij N.N.M.E."/>
            <person name="Veenhuis M."/>
            <person name="von Doehren H."/>
            <person name="Wagner C."/>
            <person name="Wortman J.R."/>
            <person name="Bovenberg R.A.L."/>
        </authorList>
    </citation>
    <scope>NUCLEOTIDE SEQUENCE [LARGE SCALE GENOMIC DNA]</scope>
    <source>
        <strain evidence="3">ATCC 28089 / DSM 1075 / NRRL 1951 / Wisconsin 54-1255</strain>
    </source>
</reference>
<keyword evidence="1" id="KW-0812">Transmembrane</keyword>
<dbReference type="Proteomes" id="UP000000724">
    <property type="component" value="Contig Pc00c16"/>
</dbReference>
<feature type="transmembrane region" description="Helical" evidence="1">
    <location>
        <begin position="86"/>
        <end position="106"/>
    </location>
</feature>
<feature type="transmembrane region" description="Helical" evidence="1">
    <location>
        <begin position="112"/>
        <end position="133"/>
    </location>
</feature>
<keyword evidence="1" id="KW-0472">Membrane</keyword>
<dbReference type="EMBL" id="AM920431">
    <property type="protein sequence ID" value="CAP94184.1"/>
    <property type="molecule type" value="Genomic_DNA"/>
</dbReference>
<dbReference type="VEuPathDB" id="FungiDB:PCH_Pc16g15140"/>
<keyword evidence="1" id="KW-1133">Transmembrane helix</keyword>
<dbReference type="AlphaFoldDB" id="B6HA57"/>
<evidence type="ECO:0000313" key="3">
    <source>
        <dbReference type="Proteomes" id="UP000000724"/>
    </source>
</evidence>
<feature type="transmembrane region" description="Helical" evidence="1">
    <location>
        <begin position="177"/>
        <end position="197"/>
    </location>
</feature>
<feature type="transmembrane region" description="Helical" evidence="1">
    <location>
        <begin position="12"/>
        <end position="38"/>
    </location>
</feature>
<organism evidence="2 3">
    <name type="scientific">Penicillium rubens (strain ATCC 28089 / DSM 1075 / NRRL 1951 / Wisconsin 54-1255)</name>
    <name type="common">Penicillium chrysogenum</name>
    <dbReference type="NCBI Taxonomy" id="500485"/>
    <lineage>
        <taxon>Eukaryota</taxon>
        <taxon>Fungi</taxon>
        <taxon>Dikarya</taxon>
        <taxon>Ascomycota</taxon>
        <taxon>Pezizomycotina</taxon>
        <taxon>Eurotiomycetes</taxon>
        <taxon>Eurotiomycetidae</taxon>
        <taxon>Eurotiales</taxon>
        <taxon>Aspergillaceae</taxon>
        <taxon>Penicillium</taxon>
        <taxon>Penicillium chrysogenum species complex</taxon>
    </lineage>
</organism>
<evidence type="ECO:0000256" key="1">
    <source>
        <dbReference type="SAM" id="Phobius"/>
    </source>
</evidence>
<dbReference type="OrthoDB" id="4505711at2759"/>